<dbReference type="OrthoDB" id="9784450at2"/>
<dbReference type="GO" id="GO:0005524">
    <property type="term" value="F:ATP binding"/>
    <property type="evidence" value="ECO:0007669"/>
    <property type="project" value="UniProtKB-KW"/>
</dbReference>
<dbReference type="Proteomes" id="UP000215788">
    <property type="component" value="Unassembled WGS sequence"/>
</dbReference>
<dbReference type="GO" id="GO:0055085">
    <property type="term" value="P:transmembrane transport"/>
    <property type="evidence" value="ECO:0007669"/>
    <property type="project" value="UniProtKB-ARBA"/>
</dbReference>
<dbReference type="SMART" id="SM00382">
    <property type="entry name" value="AAA"/>
    <property type="match status" value="1"/>
</dbReference>
<evidence type="ECO:0000256" key="3">
    <source>
        <dbReference type="ARBA" id="ARBA00022741"/>
    </source>
</evidence>
<comment type="similarity">
    <text evidence="1">Belongs to the ABC transporter superfamily.</text>
</comment>
<dbReference type="CDD" id="cd03257">
    <property type="entry name" value="ABC_NikE_OppD_transporters"/>
    <property type="match status" value="1"/>
</dbReference>
<dbReference type="InterPro" id="IPR003593">
    <property type="entry name" value="AAA+_ATPase"/>
</dbReference>
<dbReference type="InterPro" id="IPR050319">
    <property type="entry name" value="ABC_transp_ATP-bind"/>
</dbReference>
<keyword evidence="3" id="KW-0547">Nucleotide-binding</keyword>
<dbReference type="GO" id="GO:0016887">
    <property type="term" value="F:ATP hydrolysis activity"/>
    <property type="evidence" value="ECO:0007669"/>
    <property type="project" value="InterPro"/>
</dbReference>
<feature type="domain" description="ABC transporter" evidence="6">
    <location>
        <begin position="4"/>
        <end position="248"/>
    </location>
</feature>
<dbReference type="RefSeq" id="WP_094994372.1">
    <property type="nucleotide sequence ID" value="NZ_NQKI01000027.1"/>
</dbReference>
<feature type="region of interest" description="Disordered" evidence="5">
    <location>
        <begin position="257"/>
        <end position="280"/>
    </location>
</feature>
<name>A0A266N8X2_9PSED</name>
<proteinExistence type="inferred from homology"/>
<reference evidence="7 8" key="1">
    <citation type="submission" date="2017-08" db="EMBL/GenBank/DDBJ databases">
        <title>Genomic and metabolic characterisation of spoilage-associated Pseudomonas species.</title>
        <authorList>
            <person name="Stanborough T."/>
            <person name="Fegan N."/>
            <person name="Powell S.M."/>
            <person name="Singh T."/>
            <person name="Tamplin M.L."/>
            <person name="Chandry P.S."/>
        </authorList>
    </citation>
    <scope>NUCLEOTIDE SEQUENCE [LARGE SCALE GENOMIC DNA]</scope>
    <source>
        <strain evidence="7 8">L1802</strain>
    </source>
</reference>
<evidence type="ECO:0000256" key="1">
    <source>
        <dbReference type="ARBA" id="ARBA00005417"/>
    </source>
</evidence>
<keyword evidence="2" id="KW-0813">Transport</keyword>
<dbReference type="SUPFAM" id="SSF52540">
    <property type="entry name" value="P-loop containing nucleoside triphosphate hydrolases"/>
    <property type="match status" value="1"/>
</dbReference>
<dbReference type="InterPro" id="IPR003439">
    <property type="entry name" value="ABC_transporter-like_ATP-bd"/>
</dbReference>
<evidence type="ECO:0000259" key="6">
    <source>
        <dbReference type="PROSITE" id="PS50893"/>
    </source>
</evidence>
<dbReference type="PANTHER" id="PTHR43776:SF7">
    <property type="entry name" value="D,D-DIPEPTIDE TRANSPORT ATP-BINDING PROTEIN DDPF-RELATED"/>
    <property type="match status" value="1"/>
</dbReference>
<accession>A0A266N8X2</accession>
<evidence type="ECO:0000313" key="7">
    <source>
        <dbReference type="EMBL" id="OZY58417.1"/>
    </source>
</evidence>
<dbReference type="InterPro" id="IPR027417">
    <property type="entry name" value="P-loop_NTPase"/>
</dbReference>
<organism evidence="7 8">
    <name type="scientific">Pseudomonas lundensis</name>
    <dbReference type="NCBI Taxonomy" id="86185"/>
    <lineage>
        <taxon>Bacteria</taxon>
        <taxon>Pseudomonadati</taxon>
        <taxon>Pseudomonadota</taxon>
        <taxon>Gammaproteobacteria</taxon>
        <taxon>Pseudomonadales</taxon>
        <taxon>Pseudomonadaceae</taxon>
        <taxon>Pseudomonas</taxon>
    </lineage>
</organism>
<comment type="caution">
    <text evidence="7">The sequence shown here is derived from an EMBL/GenBank/DDBJ whole genome shotgun (WGS) entry which is preliminary data.</text>
</comment>
<evidence type="ECO:0000313" key="8">
    <source>
        <dbReference type="Proteomes" id="UP000215788"/>
    </source>
</evidence>
<sequence length="280" mass="30736">MSFLQVEGIRHGYTAGGMFSKRHRVEVLQGLNLELIEGQNLGLLGSSGSGKSTLARLLMGLETPEQGRIIFRGEPLQGPDKPFLQQVQMVFQDALTAFNPQRSIGWSIAEPLRHLAQMSEQACKNRVDALLLEVKLLPADGDKLPAQLSGGQLQRAGIARALSVAPKLIILDEALSNLDRVLQVQILELLTDIRRESGTGFLLITHDLSLVKHFCQRVVVLAEGTLVEDREVTPHLYFEHPAACVLQDAVLPARPKARRASLNPVDSPLARRTEAGERQA</sequence>
<dbReference type="AlphaFoldDB" id="A0A266N8X2"/>
<dbReference type="PROSITE" id="PS50893">
    <property type="entry name" value="ABC_TRANSPORTER_2"/>
    <property type="match status" value="1"/>
</dbReference>
<evidence type="ECO:0000256" key="2">
    <source>
        <dbReference type="ARBA" id="ARBA00022448"/>
    </source>
</evidence>
<dbReference type="Pfam" id="PF00005">
    <property type="entry name" value="ABC_tran"/>
    <property type="match status" value="1"/>
</dbReference>
<gene>
    <name evidence="7" type="primary">nikE</name>
    <name evidence="7" type="ORF">CJF39_16435</name>
</gene>
<protein>
    <submittedName>
        <fullName evidence="7">Nickel import ATP-binding protein NikE</fullName>
        <ecNumber evidence="7">3.6.3.24</ecNumber>
    </submittedName>
</protein>
<evidence type="ECO:0000256" key="5">
    <source>
        <dbReference type="SAM" id="MobiDB-lite"/>
    </source>
</evidence>
<evidence type="ECO:0000256" key="4">
    <source>
        <dbReference type="ARBA" id="ARBA00022840"/>
    </source>
</evidence>
<keyword evidence="7" id="KW-0378">Hydrolase</keyword>
<keyword evidence="4 7" id="KW-0067">ATP-binding</keyword>
<dbReference type="PANTHER" id="PTHR43776">
    <property type="entry name" value="TRANSPORT ATP-BINDING PROTEIN"/>
    <property type="match status" value="1"/>
</dbReference>
<dbReference type="EC" id="3.6.3.24" evidence="7"/>
<dbReference type="Gene3D" id="3.40.50.300">
    <property type="entry name" value="P-loop containing nucleotide triphosphate hydrolases"/>
    <property type="match status" value="1"/>
</dbReference>
<dbReference type="EMBL" id="NQKI01000027">
    <property type="protein sequence ID" value="OZY58417.1"/>
    <property type="molecule type" value="Genomic_DNA"/>
</dbReference>
<dbReference type="PROSITE" id="PS00211">
    <property type="entry name" value="ABC_TRANSPORTER_1"/>
    <property type="match status" value="1"/>
</dbReference>
<dbReference type="InterPro" id="IPR017871">
    <property type="entry name" value="ABC_transporter-like_CS"/>
</dbReference>
<feature type="compositionally biased region" description="Basic and acidic residues" evidence="5">
    <location>
        <begin position="269"/>
        <end position="280"/>
    </location>
</feature>